<name>A0ABX5YEX8_9PLAN</name>
<evidence type="ECO:0008006" key="3">
    <source>
        <dbReference type="Google" id="ProtNLM"/>
    </source>
</evidence>
<dbReference type="InterPro" id="IPR036322">
    <property type="entry name" value="WD40_repeat_dom_sf"/>
</dbReference>
<keyword evidence="2" id="KW-1185">Reference proteome</keyword>
<organism evidence="1 2">
    <name type="scientific">Gimesia maris</name>
    <dbReference type="NCBI Taxonomy" id="122"/>
    <lineage>
        <taxon>Bacteria</taxon>
        <taxon>Pseudomonadati</taxon>
        <taxon>Planctomycetota</taxon>
        <taxon>Planctomycetia</taxon>
        <taxon>Planctomycetales</taxon>
        <taxon>Planctomycetaceae</taxon>
        <taxon>Gimesia</taxon>
    </lineage>
</organism>
<dbReference type="GeneID" id="98644733"/>
<protein>
    <recommendedName>
        <fullName evidence="3">WD40 repeat domain-containing protein</fullName>
    </recommendedName>
</protein>
<accession>A0ABX5YEX8</accession>
<dbReference type="RefSeq" id="WP_002644899.1">
    <property type="nucleotide sequence ID" value="NZ_CP036353.1"/>
</dbReference>
<dbReference type="EMBL" id="CP042910">
    <property type="protein sequence ID" value="QEG14195.1"/>
    <property type="molecule type" value="Genomic_DNA"/>
</dbReference>
<gene>
    <name evidence="1" type="ORF">GmarT_00280</name>
</gene>
<reference evidence="1 2" key="1">
    <citation type="submission" date="2019-08" db="EMBL/GenBank/DDBJ databases">
        <title>Deep-cultivation of Planctomycetes and their phenomic and genomic characterization uncovers novel biology.</title>
        <authorList>
            <person name="Wiegand S."/>
            <person name="Jogler M."/>
            <person name="Boedeker C."/>
            <person name="Pinto D."/>
            <person name="Vollmers J."/>
            <person name="Rivas-Marin E."/>
            <person name="Kohn T."/>
            <person name="Peeters S.H."/>
            <person name="Heuer A."/>
            <person name="Rast P."/>
            <person name="Oberbeckmann S."/>
            <person name="Bunk B."/>
            <person name="Jeske O."/>
            <person name="Meyerdierks A."/>
            <person name="Storesund J.E."/>
            <person name="Kallscheuer N."/>
            <person name="Luecker S."/>
            <person name="Lage O.M."/>
            <person name="Pohl T."/>
            <person name="Merkel B.J."/>
            <person name="Hornburger P."/>
            <person name="Mueller R.-W."/>
            <person name="Bruemmer F."/>
            <person name="Labrenz M."/>
            <person name="Spormann A.M."/>
            <person name="Op den Camp H."/>
            <person name="Overmann J."/>
            <person name="Amann R."/>
            <person name="Jetten M.S.M."/>
            <person name="Mascher T."/>
            <person name="Medema M.H."/>
            <person name="Devos D.P."/>
            <person name="Kaster A.-K."/>
            <person name="Ovreas L."/>
            <person name="Rohde M."/>
            <person name="Galperin M.Y."/>
            <person name="Jogler C."/>
        </authorList>
    </citation>
    <scope>NUCLEOTIDE SEQUENCE [LARGE SCALE GENOMIC DNA]</scope>
    <source>
        <strain evidence="1 2">DSM 8797</strain>
    </source>
</reference>
<dbReference type="Proteomes" id="UP000322887">
    <property type="component" value="Chromosome"/>
</dbReference>
<evidence type="ECO:0000313" key="2">
    <source>
        <dbReference type="Proteomes" id="UP000322887"/>
    </source>
</evidence>
<evidence type="ECO:0000313" key="1">
    <source>
        <dbReference type="EMBL" id="QEG14195.1"/>
    </source>
</evidence>
<dbReference type="SUPFAM" id="SSF50978">
    <property type="entry name" value="WD40 repeat-like"/>
    <property type="match status" value="1"/>
</dbReference>
<sequence>MRLPATTGNSTQNRLKLVLILGLLISLPDCLTADETGDLICEVKSLALTDSADQTAAGLPPLQLGNRAIAAHSPCRNTLFSISSETRDLLLSITGPNGTDWREISLKKEDGSRWAIGYIDSISLSPDGTTMLVMQETGRLAVIREQSAGYIARSFQSSNYRQMDIGIESENKQDIFRLFEFPGSIRILINPEQPYIAMRGLEIKTFCWLDENRFLAISYEDGRIIQFDTHTMRVQRTLRPSQWKWSRHTGNLQFFIEEHGKSIPGAKINLAETGKSIYLKLVGVYADQYLLYQDLSQKKHLLELKTGKQIDWPLPYKNSP</sequence>
<proteinExistence type="predicted"/>